<proteinExistence type="predicted"/>
<dbReference type="SUPFAM" id="SSF111331">
    <property type="entry name" value="NAD kinase/diacylglycerol kinase-like"/>
    <property type="match status" value="1"/>
</dbReference>
<dbReference type="Gene3D" id="2.60.200.40">
    <property type="match status" value="1"/>
</dbReference>
<sequence length="321" mass="33363">MTLDLQAAYAQEAPSAENAAPRNATLIFNGRAGGSERFSPDMLVEGLHALGYHPVYRATDDEADIEAALQDVSGAVFVAGGDGTIRATALHLAGRSGVCLGLIPMGTANNIARTLGITGDPLEVIAAYAGGKTAPLDLGRVTAPWGEDLFLEACGCGAFADVLAEYDPEEGKSPLRAAGALVSTLRDLAPPALALTIDGQAQPLRHHAVLEVMNTHATGPRLRLAPNASPCDGQLNLVRVDAEERDGILAYLSALARGEFDALPSVQNDTVTRAGIPYVGQAFHVDGEVRPPQPGVSGKVQIEVWAGALRVLLPAQGQQEG</sequence>
<dbReference type="Proteomes" id="UP000192582">
    <property type="component" value="Unassembled WGS sequence"/>
</dbReference>
<dbReference type="Pfam" id="PF19279">
    <property type="entry name" value="YegS_C"/>
    <property type="match status" value="1"/>
</dbReference>
<reference evidence="6 7" key="1">
    <citation type="submission" date="2017-04" db="EMBL/GenBank/DDBJ databases">
        <authorList>
            <person name="Afonso C.L."/>
            <person name="Miller P.J."/>
            <person name="Scott M.A."/>
            <person name="Spackman E."/>
            <person name="Goraichik I."/>
            <person name="Dimitrov K.M."/>
            <person name="Suarez D.L."/>
            <person name="Swayne D.E."/>
        </authorList>
    </citation>
    <scope>NUCLEOTIDE SEQUENCE [LARGE SCALE GENOMIC DNA]</scope>
    <source>
        <strain evidence="6 7">KR-140</strain>
    </source>
</reference>
<dbReference type="Pfam" id="PF00781">
    <property type="entry name" value="DAGK_cat"/>
    <property type="match status" value="1"/>
</dbReference>
<dbReference type="GO" id="GO:0005524">
    <property type="term" value="F:ATP binding"/>
    <property type="evidence" value="ECO:0007669"/>
    <property type="project" value="UniProtKB-KW"/>
</dbReference>
<evidence type="ECO:0000256" key="4">
    <source>
        <dbReference type="ARBA" id="ARBA00022840"/>
    </source>
</evidence>
<dbReference type="AlphaFoldDB" id="A0A1W1V850"/>
<evidence type="ECO:0000313" key="6">
    <source>
        <dbReference type="EMBL" id="SMB89360.1"/>
    </source>
</evidence>
<dbReference type="OrthoDB" id="142078at2"/>
<dbReference type="Gene3D" id="3.40.50.10330">
    <property type="entry name" value="Probable inorganic polyphosphate/atp-NAD kinase, domain 1"/>
    <property type="match status" value="1"/>
</dbReference>
<keyword evidence="3 6" id="KW-0418">Kinase</keyword>
<protein>
    <submittedName>
        <fullName evidence="6">Diacylglycerol kinase family enzyme</fullName>
    </submittedName>
</protein>
<feature type="domain" description="DAGKc" evidence="5">
    <location>
        <begin position="19"/>
        <end position="146"/>
    </location>
</feature>
<dbReference type="InterPro" id="IPR016064">
    <property type="entry name" value="NAD/diacylglycerol_kinase_sf"/>
</dbReference>
<dbReference type="PROSITE" id="PS50146">
    <property type="entry name" value="DAGK"/>
    <property type="match status" value="1"/>
</dbReference>
<dbReference type="InterPro" id="IPR017438">
    <property type="entry name" value="ATP-NAD_kinase_N"/>
</dbReference>
<dbReference type="InterPro" id="IPR050187">
    <property type="entry name" value="Lipid_Phosphate_FormReg"/>
</dbReference>
<dbReference type="PANTHER" id="PTHR12358:SF54">
    <property type="entry name" value="SPHINGOSINE KINASE RELATED PROTEIN"/>
    <property type="match status" value="1"/>
</dbReference>
<keyword evidence="1" id="KW-0808">Transferase</keyword>
<dbReference type="InterPro" id="IPR001206">
    <property type="entry name" value="Diacylglycerol_kinase_cat_dom"/>
</dbReference>
<evidence type="ECO:0000259" key="5">
    <source>
        <dbReference type="PROSITE" id="PS50146"/>
    </source>
</evidence>
<evidence type="ECO:0000256" key="3">
    <source>
        <dbReference type="ARBA" id="ARBA00022777"/>
    </source>
</evidence>
<dbReference type="PANTHER" id="PTHR12358">
    <property type="entry name" value="SPHINGOSINE KINASE"/>
    <property type="match status" value="1"/>
</dbReference>
<dbReference type="GO" id="GO:0016301">
    <property type="term" value="F:kinase activity"/>
    <property type="evidence" value="ECO:0007669"/>
    <property type="project" value="UniProtKB-KW"/>
</dbReference>
<dbReference type="STRING" id="695939.SAMN00790413_00380"/>
<keyword evidence="2" id="KW-0547">Nucleotide-binding</keyword>
<gene>
    <name evidence="6" type="ORF">SAMN00790413_00380</name>
</gene>
<accession>A0A1W1V850</accession>
<evidence type="ECO:0000313" key="7">
    <source>
        <dbReference type="Proteomes" id="UP000192582"/>
    </source>
</evidence>
<evidence type="ECO:0000256" key="2">
    <source>
        <dbReference type="ARBA" id="ARBA00022741"/>
    </source>
</evidence>
<dbReference type="RefSeq" id="WP_084048062.1">
    <property type="nucleotide sequence ID" value="NZ_FWWU01000009.1"/>
</dbReference>
<evidence type="ECO:0000256" key="1">
    <source>
        <dbReference type="ARBA" id="ARBA00022679"/>
    </source>
</evidence>
<organism evidence="6 7">
    <name type="scientific">Deinococcus hopiensis KR-140</name>
    <dbReference type="NCBI Taxonomy" id="695939"/>
    <lineage>
        <taxon>Bacteria</taxon>
        <taxon>Thermotogati</taxon>
        <taxon>Deinococcota</taxon>
        <taxon>Deinococci</taxon>
        <taxon>Deinococcales</taxon>
        <taxon>Deinococcaceae</taxon>
        <taxon>Deinococcus</taxon>
    </lineage>
</organism>
<dbReference type="InterPro" id="IPR045540">
    <property type="entry name" value="YegS/DAGK_C"/>
</dbReference>
<name>A0A1W1V850_9DEIO</name>
<keyword evidence="4" id="KW-0067">ATP-binding</keyword>
<dbReference type="EMBL" id="FWWU01000009">
    <property type="protein sequence ID" value="SMB89360.1"/>
    <property type="molecule type" value="Genomic_DNA"/>
</dbReference>
<keyword evidence="7" id="KW-1185">Reference proteome</keyword>